<dbReference type="PaxDb" id="3218-PP1S164_21V6.1"/>
<dbReference type="InterPro" id="IPR011990">
    <property type="entry name" value="TPR-like_helical_dom_sf"/>
</dbReference>
<evidence type="ECO:0000256" key="5">
    <source>
        <dbReference type="ARBA" id="ARBA00023242"/>
    </source>
</evidence>
<evidence type="ECO:0000256" key="1">
    <source>
        <dbReference type="ARBA" id="ARBA00004123"/>
    </source>
</evidence>
<dbReference type="Pfam" id="PF23240">
    <property type="entry name" value="HAT_PRP39_N"/>
    <property type="match status" value="1"/>
</dbReference>
<evidence type="ECO:0000256" key="3">
    <source>
        <dbReference type="ARBA" id="ARBA00022737"/>
    </source>
</evidence>
<evidence type="ECO:0000313" key="8">
    <source>
        <dbReference type="EnsemblPlants" id="Pp3c27_7380V3.1"/>
    </source>
</evidence>
<dbReference type="GO" id="GO:0000243">
    <property type="term" value="C:commitment complex"/>
    <property type="evidence" value="ECO:0000318"/>
    <property type="project" value="GO_Central"/>
</dbReference>
<proteinExistence type="inferred from homology"/>
<dbReference type="STRING" id="3218.A0A2K1IB15"/>
<dbReference type="EnsemblPlants" id="Pp3c27_7380V3.1">
    <property type="protein sequence ID" value="Pp3c27_7380V3.1"/>
    <property type="gene ID" value="Pp3c27_7380"/>
</dbReference>
<gene>
    <name evidence="8" type="primary">LOC112278408</name>
    <name evidence="7" type="ORF">PHYPA_031045</name>
</gene>
<dbReference type="FunFam" id="1.25.40.10:FF:000159">
    <property type="entry name" value="Tetratricopeptide repeat (TPR)-like superfamily protein"/>
    <property type="match status" value="1"/>
</dbReference>
<dbReference type="PANTHER" id="PTHR17204:SF5">
    <property type="entry name" value="PRE-MRNA-PROCESSING FACTOR 39"/>
    <property type="match status" value="1"/>
</dbReference>
<dbReference type="InterPro" id="IPR003107">
    <property type="entry name" value="HAT"/>
</dbReference>
<comment type="similarity">
    <text evidence="6">Belongs to the PRP39 family.</text>
</comment>
<dbReference type="SUPFAM" id="SSF48452">
    <property type="entry name" value="TPR-like"/>
    <property type="match status" value="2"/>
</dbReference>
<keyword evidence="4" id="KW-0508">mRNA splicing</keyword>
<reference evidence="7 9" key="1">
    <citation type="journal article" date="2008" name="Science">
        <title>The Physcomitrella genome reveals evolutionary insights into the conquest of land by plants.</title>
        <authorList>
            <person name="Rensing S."/>
            <person name="Lang D."/>
            <person name="Zimmer A."/>
            <person name="Terry A."/>
            <person name="Salamov A."/>
            <person name="Shapiro H."/>
            <person name="Nishiyama T."/>
            <person name="Perroud P.-F."/>
            <person name="Lindquist E."/>
            <person name="Kamisugi Y."/>
            <person name="Tanahashi T."/>
            <person name="Sakakibara K."/>
            <person name="Fujita T."/>
            <person name="Oishi K."/>
            <person name="Shin-I T."/>
            <person name="Kuroki Y."/>
            <person name="Toyoda A."/>
            <person name="Suzuki Y."/>
            <person name="Hashimoto A."/>
            <person name="Yamaguchi K."/>
            <person name="Sugano A."/>
            <person name="Kohara Y."/>
            <person name="Fujiyama A."/>
            <person name="Anterola A."/>
            <person name="Aoki S."/>
            <person name="Ashton N."/>
            <person name="Barbazuk W.B."/>
            <person name="Barker E."/>
            <person name="Bennetzen J."/>
            <person name="Bezanilla M."/>
            <person name="Blankenship R."/>
            <person name="Cho S.H."/>
            <person name="Dutcher S."/>
            <person name="Estelle M."/>
            <person name="Fawcett J.A."/>
            <person name="Gundlach H."/>
            <person name="Hanada K."/>
            <person name="Heyl A."/>
            <person name="Hicks K.A."/>
            <person name="Hugh J."/>
            <person name="Lohr M."/>
            <person name="Mayer K."/>
            <person name="Melkozernov A."/>
            <person name="Murata T."/>
            <person name="Nelson D."/>
            <person name="Pils B."/>
            <person name="Prigge M."/>
            <person name="Reiss B."/>
            <person name="Renner T."/>
            <person name="Rombauts S."/>
            <person name="Rushton P."/>
            <person name="Sanderfoot A."/>
            <person name="Schween G."/>
            <person name="Shiu S.-H."/>
            <person name="Stueber K."/>
            <person name="Theodoulou F.L."/>
            <person name="Tu H."/>
            <person name="Van de Peer Y."/>
            <person name="Verrier P.J."/>
            <person name="Waters E."/>
            <person name="Wood A."/>
            <person name="Yang L."/>
            <person name="Cove D."/>
            <person name="Cuming A."/>
            <person name="Hasebe M."/>
            <person name="Lucas S."/>
            <person name="Mishler D.B."/>
            <person name="Reski R."/>
            <person name="Grigoriev I."/>
            <person name="Quatrano R.S."/>
            <person name="Boore J.L."/>
        </authorList>
    </citation>
    <scope>NUCLEOTIDE SEQUENCE [LARGE SCALE GENOMIC DNA]</scope>
    <source>
        <strain evidence="8 9">cv. Gransden 2004</strain>
    </source>
</reference>
<dbReference type="Pfam" id="PF23241">
    <property type="entry name" value="HAT_PRP39_C"/>
    <property type="match status" value="1"/>
</dbReference>
<dbReference type="PANTHER" id="PTHR17204">
    <property type="entry name" value="PRE-MRNA PROCESSING PROTEIN PRP39-RELATED"/>
    <property type="match status" value="1"/>
</dbReference>
<dbReference type="Gramene" id="Pp3c27_7380V3.1">
    <property type="protein sequence ID" value="Pp3c27_7380V3.1"/>
    <property type="gene ID" value="Pp3c27_7380"/>
</dbReference>
<dbReference type="GO" id="GO:0005685">
    <property type="term" value="C:U1 snRNP"/>
    <property type="evidence" value="ECO:0000318"/>
    <property type="project" value="GO_Central"/>
</dbReference>
<evidence type="ECO:0000256" key="4">
    <source>
        <dbReference type="ARBA" id="ARBA00023187"/>
    </source>
</evidence>
<evidence type="ECO:0000256" key="2">
    <source>
        <dbReference type="ARBA" id="ARBA00022664"/>
    </source>
</evidence>
<keyword evidence="9" id="KW-1185">Reference proteome</keyword>
<sequence length="804" mass="90450">MGDQGDMAIVVPEADVIMTEAAPVLEALKDVVAEPEELSNGNGVSSFDDEVQPIVDDELALTTEEERLWGLVRDNAADFNAWTELIQETEKSGSIVKIEKAYDVFLGEFPLCYGYWKKYADHETKLGSPEKTVDVYERAVKSVTYSVDIWMHYCAYAMEKFDSPENTRRYRLYKPGKCLCFHGRIFERGVSFVGTDYLSHLLWDKYIEFEYSQQDWSRVARIYTRILQIPLQHLDRYYTSFKQIARSRPLAELLTTEEIAAAAAAAAELEAKAAAEANVQVREAAQAGDVTPLSDGDGDASAVTEAVIEAVTEAVTEVVTEVVNEAKTEAADGADNPEKEVECGDSKALEEYLAVREIFYKAAKEWDSKIRDFEIAIRRPYFHVKPLDEAQLGNWHRYLDFVEKEGGFEKTKKLYERCLIACANYPEYWIRLVQRMDTEGQLELALDGLRGATSIFVKRRPEIHLFAARFKEQHGDVEGARVAFETLRNELVPGLLEVYVKQANFEHRQGNAEAACAVLDAALQSEKLKEESRALTVLYIQYARFLDQVLRSEDKARELFTTALDHLPTSKALWEAAIYFEVSHTTGEEQVYRVDALVERASAPLRPDGSPGLLLVDREEISNVYLEYVDLFGDFDAIKKAEARHRQLFPSRKSLLDSKKRTSAELAGPQAKILKPYVVAAVTPSPVAAPVVINGQAWTTTSFTPQTAYSQPQSQAWQQPAPQLQTQQWNHGYASYGAYATYAQPQPQPSVQQQSVYTTYAQAYQPQEVIQTYAQVQPASSYVQPSPTAQVQPSGTTVYYGSYC</sequence>
<dbReference type="GO" id="GO:0000395">
    <property type="term" value="P:mRNA 5'-splice site recognition"/>
    <property type="evidence" value="ECO:0000318"/>
    <property type="project" value="GO_Central"/>
</dbReference>
<dbReference type="Gene3D" id="1.25.40.10">
    <property type="entry name" value="Tetratricopeptide repeat domain"/>
    <property type="match status" value="2"/>
</dbReference>
<evidence type="ECO:0000256" key="6">
    <source>
        <dbReference type="ARBA" id="ARBA00038019"/>
    </source>
</evidence>
<evidence type="ECO:0000313" key="9">
    <source>
        <dbReference type="Proteomes" id="UP000006727"/>
    </source>
</evidence>
<dbReference type="EMBL" id="ABEU02000027">
    <property type="protein sequence ID" value="PNR26470.1"/>
    <property type="molecule type" value="Genomic_DNA"/>
</dbReference>
<name>A0A2K1IB15_PHYPA</name>
<keyword evidence="2" id="KW-0507">mRNA processing</keyword>
<organism evidence="7">
    <name type="scientific">Physcomitrium patens</name>
    <name type="common">Spreading-leaved earth moss</name>
    <name type="synonym">Physcomitrella patens</name>
    <dbReference type="NCBI Taxonomy" id="3218"/>
    <lineage>
        <taxon>Eukaryota</taxon>
        <taxon>Viridiplantae</taxon>
        <taxon>Streptophyta</taxon>
        <taxon>Embryophyta</taxon>
        <taxon>Bryophyta</taxon>
        <taxon>Bryophytina</taxon>
        <taxon>Bryopsida</taxon>
        <taxon>Funariidae</taxon>
        <taxon>Funariales</taxon>
        <taxon>Funariaceae</taxon>
        <taxon>Physcomitrium</taxon>
    </lineage>
</organism>
<reference evidence="8" key="3">
    <citation type="submission" date="2020-12" db="UniProtKB">
        <authorList>
            <consortium name="EnsemblPlants"/>
        </authorList>
    </citation>
    <scope>IDENTIFICATION</scope>
</reference>
<reference evidence="7 9" key="2">
    <citation type="journal article" date="2018" name="Plant J.">
        <title>The Physcomitrella patens chromosome-scale assembly reveals moss genome structure and evolution.</title>
        <authorList>
            <person name="Lang D."/>
            <person name="Ullrich K.K."/>
            <person name="Murat F."/>
            <person name="Fuchs J."/>
            <person name="Jenkins J."/>
            <person name="Haas F.B."/>
            <person name="Piednoel M."/>
            <person name="Gundlach H."/>
            <person name="Van Bel M."/>
            <person name="Meyberg R."/>
            <person name="Vives C."/>
            <person name="Morata J."/>
            <person name="Symeonidi A."/>
            <person name="Hiss M."/>
            <person name="Muchero W."/>
            <person name="Kamisugi Y."/>
            <person name="Saleh O."/>
            <person name="Blanc G."/>
            <person name="Decker E.L."/>
            <person name="van Gessel N."/>
            <person name="Grimwood J."/>
            <person name="Hayes R.D."/>
            <person name="Graham S.W."/>
            <person name="Gunter L.E."/>
            <person name="McDaniel S.F."/>
            <person name="Hoernstein S.N.W."/>
            <person name="Larsson A."/>
            <person name="Li F.W."/>
            <person name="Perroud P.F."/>
            <person name="Phillips J."/>
            <person name="Ranjan P."/>
            <person name="Rokshar D.S."/>
            <person name="Rothfels C.J."/>
            <person name="Schneider L."/>
            <person name="Shu S."/>
            <person name="Stevenson D.W."/>
            <person name="Thummler F."/>
            <person name="Tillich M."/>
            <person name="Villarreal Aguilar J.C."/>
            <person name="Widiez T."/>
            <person name="Wong G.K."/>
            <person name="Wymore A."/>
            <person name="Zhang Y."/>
            <person name="Zimmer A.D."/>
            <person name="Quatrano R.S."/>
            <person name="Mayer K.F.X."/>
            <person name="Goodstein D."/>
            <person name="Casacuberta J.M."/>
            <person name="Vandepoele K."/>
            <person name="Reski R."/>
            <person name="Cuming A.C."/>
            <person name="Tuskan G.A."/>
            <person name="Maumus F."/>
            <person name="Salse J."/>
            <person name="Schmutz J."/>
            <person name="Rensing S.A."/>
        </authorList>
    </citation>
    <scope>NUCLEOTIDE SEQUENCE [LARGE SCALE GENOMIC DNA]</scope>
    <source>
        <strain evidence="8 9">cv. Gransden 2004</strain>
    </source>
</reference>
<dbReference type="GO" id="GO:0071004">
    <property type="term" value="C:U2-type prespliceosome"/>
    <property type="evidence" value="ECO:0000318"/>
    <property type="project" value="GO_Central"/>
</dbReference>
<keyword evidence="3" id="KW-0677">Repeat</keyword>
<keyword evidence="5" id="KW-0539">Nucleus</keyword>
<dbReference type="SMART" id="SM00386">
    <property type="entry name" value="HAT"/>
    <property type="match status" value="8"/>
</dbReference>
<comment type="subcellular location">
    <subcellularLocation>
        <location evidence="1">Nucleus</location>
    </subcellularLocation>
</comment>
<dbReference type="Proteomes" id="UP000006727">
    <property type="component" value="Chromosome 27"/>
</dbReference>
<protein>
    <submittedName>
        <fullName evidence="7 8">Uncharacterized protein</fullName>
    </submittedName>
</protein>
<dbReference type="FunFam" id="1.25.40.10:FF:000064">
    <property type="entry name" value="Putative pre-mrna-processing factor 39"/>
    <property type="match status" value="1"/>
</dbReference>
<dbReference type="AlphaFoldDB" id="A0A2K1IB15"/>
<dbReference type="InterPro" id="IPR059164">
    <property type="entry name" value="HAT_PRP39_C"/>
</dbReference>
<evidence type="ECO:0000313" key="7">
    <source>
        <dbReference type="EMBL" id="PNR26470.1"/>
    </source>
</evidence>
<accession>A0A2K1IB15</accession>